<name>A0A0R3UI90_MESCO</name>
<dbReference type="InterPro" id="IPR001781">
    <property type="entry name" value="Znf_LIM"/>
</dbReference>
<dbReference type="Proteomes" id="UP000267029">
    <property type="component" value="Unassembled WGS sequence"/>
</dbReference>
<evidence type="ECO:0000313" key="8">
    <source>
        <dbReference type="Proteomes" id="UP000267029"/>
    </source>
</evidence>
<evidence type="ECO:0000256" key="5">
    <source>
        <dbReference type="SAM" id="SignalP"/>
    </source>
</evidence>
<dbReference type="PANTHER" id="PTHR46767">
    <property type="entry name" value="LIM DOMAIN ONLY PROTEIN 7"/>
    <property type="match status" value="1"/>
</dbReference>
<dbReference type="GO" id="GO:0030155">
    <property type="term" value="P:regulation of cell adhesion"/>
    <property type="evidence" value="ECO:0007669"/>
    <property type="project" value="InterPro"/>
</dbReference>
<dbReference type="STRING" id="53468.A0A0R3UI90"/>
<dbReference type="Gene3D" id="2.10.110.10">
    <property type="entry name" value="Cysteine Rich Protein"/>
    <property type="match status" value="1"/>
</dbReference>
<gene>
    <name evidence="7" type="ORF">MCOS_LOCUS7119</name>
</gene>
<feature type="domain" description="LIM zinc-binding" evidence="6">
    <location>
        <begin position="1"/>
        <end position="52"/>
    </location>
</feature>
<organism evidence="7 8">
    <name type="scientific">Mesocestoides corti</name>
    <name type="common">Flatworm</name>
    <dbReference type="NCBI Taxonomy" id="53468"/>
    <lineage>
        <taxon>Eukaryota</taxon>
        <taxon>Metazoa</taxon>
        <taxon>Spiralia</taxon>
        <taxon>Lophotrochozoa</taxon>
        <taxon>Platyhelminthes</taxon>
        <taxon>Cestoda</taxon>
        <taxon>Eucestoda</taxon>
        <taxon>Cyclophyllidea</taxon>
        <taxon>Mesocestoididae</taxon>
        <taxon>Mesocestoides</taxon>
    </lineage>
</organism>
<evidence type="ECO:0000256" key="4">
    <source>
        <dbReference type="PROSITE-ProRule" id="PRU00125"/>
    </source>
</evidence>
<dbReference type="GO" id="GO:0023051">
    <property type="term" value="P:regulation of signaling"/>
    <property type="evidence" value="ECO:0007669"/>
    <property type="project" value="InterPro"/>
</dbReference>
<feature type="chain" id="PRO_5030017535" description="LIM zinc-binding domain-containing protein" evidence="5">
    <location>
        <begin position="19"/>
        <end position="60"/>
    </location>
</feature>
<proteinExistence type="predicted"/>
<evidence type="ECO:0000256" key="3">
    <source>
        <dbReference type="ARBA" id="ARBA00023038"/>
    </source>
</evidence>
<dbReference type="OrthoDB" id="15627at2759"/>
<keyword evidence="3 4" id="KW-0440">LIM domain</keyword>
<evidence type="ECO:0000259" key="6">
    <source>
        <dbReference type="PROSITE" id="PS50023"/>
    </source>
</evidence>
<keyword evidence="8" id="KW-1185">Reference proteome</keyword>
<reference evidence="7 8" key="1">
    <citation type="submission" date="2018-10" db="EMBL/GenBank/DDBJ databases">
        <authorList>
            <consortium name="Pathogen Informatics"/>
        </authorList>
    </citation>
    <scope>NUCLEOTIDE SEQUENCE [LARGE SCALE GENOMIC DNA]</scope>
</reference>
<evidence type="ECO:0000313" key="7">
    <source>
        <dbReference type="EMBL" id="VDD81116.1"/>
    </source>
</evidence>
<protein>
    <recommendedName>
        <fullName evidence="6">LIM zinc-binding domain-containing protein</fullName>
    </recommendedName>
</protein>
<evidence type="ECO:0000256" key="1">
    <source>
        <dbReference type="ARBA" id="ARBA00022723"/>
    </source>
</evidence>
<keyword evidence="5" id="KW-0732">Signal</keyword>
<feature type="signal peptide" evidence="5">
    <location>
        <begin position="1"/>
        <end position="18"/>
    </location>
</feature>
<keyword evidence="1 4" id="KW-0479">Metal-binding</keyword>
<dbReference type="PANTHER" id="PTHR46767:SF1">
    <property type="entry name" value="LIM DOMAIN ONLY PROTEIN 7"/>
    <property type="match status" value="1"/>
</dbReference>
<keyword evidence="2 4" id="KW-0862">Zinc</keyword>
<dbReference type="GO" id="GO:0046872">
    <property type="term" value="F:metal ion binding"/>
    <property type="evidence" value="ECO:0007669"/>
    <property type="project" value="UniProtKB-KW"/>
</dbReference>
<evidence type="ECO:0000256" key="2">
    <source>
        <dbReference type="ARBA" id="ARBA00022833"/>
    </source>
</evidence>
<dbReference type="PROSITE" id="PS50023">
    <property type="entry name" value="LIM_DOMAIN_2"/>
    <property type="match status" value="1"/>
</dbReference>
<dbReference type="InterPro" id="IPR029978">
    <property type="entry name" value="LMO-7"/>
</dbReference>
<sequence length="60" mass="7020">MIVEQLSLFYHLSCFVCAECGIQLSDGQNETAVRIRNSLIYCYICYHRLSKSIRLSVFHF</sequence>
<dbReference type="Pfam" id="PF00412">
    <property type="entry name" value="LIM"/>
    <property type="match status" value="1"/>
</dbReference>
<dbReference type="EMBL" id="UXSR01005329">
    <property type="protein sequence ID" value="VDD81116.1"/>
    <property type="molecule type" value="Genomic_DNA"/>
</dbReference>
<accession>A0A0R3UI90</accession>
<dbReference type="AlphaFoldDB" id="A0A0R3UI90"/>